<comment type="catalytic activity">
    <reaction evidence="1">
        <text>S-ubiquitinyl-[E2 ubiquitin-conjugating enzyme]-L-cysteine + [acceptor protein]-L-lysine = [E2 ubiquitin-conjugating enzyme]-L-cysteine + N(6)-ubiquitinyl-[acceptor protein]-L-lysine.</text>
        <dbReference type="EC" id="2.3.2.27"/>
    </reaction>
</comment>
<name>A0A178M8U2_9CHLR</name>
<dbReference type="InterPro" id="IPR022170">
    <property type="entry name" value="MUL1-like"/>
</dbReference>
<dbReference type="GO" id="GO:0016567">
    <property type="term" value="P:protein ubiquitination"/>
    <property type="evidence" value="ECO:0007669"/>
    <property type="project" value="InterPro"/>
</dbReference>
<evidence type="ECO:0000256" key="4">
    <source>
        <dbReference type="ARBA" id="ARBA00022679"/>
    </source>
</evidence>
<keyword evidence="4" id="KW-0808">Transferase</keyword>
<keyword evidence="11 12" id="KW-0472">Membrane</keyword>
<protein>
    <recommendedName>
        <fullName evidence="3">RING-type E3 ubiquitin transferase</fullName>
        <ecNumber evidence="3">2.3.2.27</ecNumber>
    </recommendedName>
</protein>
<evidence type="ECO:0000313" key="14">
    <source>
        <dbReference type="EMBL" id="OAN44637.1"/>
    </source>
</evidence>
<dbReference type="Proteomes" id="UP000078287">
    <property type="component" value="Unassembled WGS sequence"/>
</dbReference>
<evidence type="ECO:0000256" key="2">
    <source>
        <dbReference type="ARBA" id="ARBA00004141"/>
    </source>
</evidence>
<evidence type="ECO:0000256" key="1">
    <source>
        <dbReference type="ARBA" id="ARBA00000900"/>
    </source>
</evidence>
<dbReference type="GO" id="GO:0016020">
    <property type="term" value="C:membrane"/>
    <property type="evidence" value="ECO:0007669"/>
    <property type="project" value="UniProtKB-SubCell"/>
</dbReference>
<dbReference type="EC" id="2.3.2.27" evidence="3"/>
<evidence type="ECO:0000256" key="8">
    <source>
        <dbReference type="ARBA" id="ARBA00022786"/>
    </source>
</evidence>
<evidence type="ECO:0000256" key="11">
    <source>
        <dbReference type="ARBA" id="ARBA00023136"/>
    </source>
</evidence>
<feature type="transmembrane region" description="Helical" evidence="12">
    <location>
        <begin position="219"/>
        <end position="241"/>
    </location>
</feature>
<keyword evidence="10 12" id="KW-1133">Transmembrane helix</keyword>
<keyword evidence="7" id="KW-0863">Zinc-finger</keyword>
<keyword evidence="5 12" id="KW-0812">Transmembrane</keyword>
<proteinExistence type="predicted"/>
<dbReference type="GO" id="GO:0008270">
    <property type="term" value="F:zinc ion binding"/>
    <property type="evidence" value="ECO:0007669"/>
    <property type="project" value="UniProtKB-KW"/>
</dbReference>
<dbReference type="STRING" id="1707952.A6A03_16150"/>
<dbReference type="GO" id="GO:0061630">
    <property type="term" value="F:ubiquitin protein ligase activity"/>
    <property type="evidence" value="ECO:0007669"/>
    <property type="project" value="UniProtKB-EC"/>
</dbReference>
<keyword evidence="9" id="KW-0862">Zinc</keyword>
<evidence type="ECO:0000256" key="7">
    <source>
        <dbReference type="ARBA" id="ARBA00022771"/>
    </source>
</evidence>
<evidence type="ECO:0000313" key="15">
    <source>
        <dbReference type="Proteomes" id="UP000078287"/>
    </source>
</evidence>
<comment type="subcellular location">
    <subcellularLocation>
        <location evidence="2">Membrane</location>
        <topology evidence="2">Multi-pass membrane protein</topology>
    </subcellularLocation>
</comment>
<evidence type="ECO:0000256" key="6">
    <source>
        <dbReference type="ARBA" id="ARBA00022723"/>
    </source>
</evidence>
<sequence length="242" mass="26109">MASLILIGSGILAILGAAALAAVAYWHDRRLAAIQQTPTWPVGDLLDRVRAGLLSIGAAVEVTGIAETQTSLRAPYSDTPCVAFRYMVHEEREQAAGRAWDGKQKKTETAFGDDYTQSVPEFQVRDPSGAITIVTAGASFDLRETVARYEEMTGLGGSEREIWRQEWALPAGSPVFVHGYLRQLGANPQIGADPRQRGPFLISFQPERSLHQHLGRRSLLFYVLGGIAAGAGVVAIVIGLLV</sequence>
<evidence type="ECO:0000256" key="3">
    <source>
        <dbReference type="ARBA" id="ARBA00012483"/>
    </source>
</evidence>
<evidence type="ECO:0000256" key="12">
    <source>
        <dbReference type="SAM" id="Phobius"/>
    </source>
</evidence>
<keyword evidence="8" id="KW-0833">Ubl conjugation pathway</keyword>
<keyword evidence="15" id="KW-1185">Reference proteome</keyword>
<gene>
    <name evidence="14" type="ORF">A6A03_16150</name>
</gene>
<accession>A0A178M8U2</accession>
<comment type="caution">
    <text evidence="14">The sequence shown here is derived from an EMBL/GenBank/DDBJ whole genome shotgun (WGS) entry which is preliminary data.</text>
</comment>
<reference evidence="14 15" key="1">
    <citation type="submission" date="2016-04" db="EMBL/GenBank/DDBJ databases">
        <title>Chloroflexus islandicus sp. nov., a thermophilic filamentous anoxygenic phototrophic bacterium from geyser Strokkur (Iceland).</title>
        <authorList>
            <person name="Gaisin V.A."/>
            <person name="Kalashnikov A.M."/>
            <person name="Sukhacheva M.V."/>
            <person name="Grouzdev D.S."/>
            <person name="Ivanov T.M."/>
            <person name="Kuznetsov B."/>
            <person name="Gorlenko V.M."/>
        </authorList>
    </citation>
    <scope>NUCLEOTIDE SEQUENCE [LARGE SCALE GENOMIC DNA]</scope>
    <source>
        <strain evidence="15">isl-2</strain>
    </source>
</reference>
<dbReference type="Pfam" id="PF12483">
    <property type="entry name" value="GIDE"/>
    <property type="match status" value="1"/>
</dbReference>
<dbReference type="EMBL" id="LWQS01000063">
    <property type="protein sequence ID" value="OAN44637.1"/>
    <property type="molecule type" value="Genomic_DNA"/>
</dbReference>
<dbReference type="AlphaFoldDB" id="A0A178M8U2"/>
<keyword evidence="6" id="KW-0479">Metal-binding</keyword>
<dbReference type="RefSeq" id="WP_066788903.1">
    <property type="nucleotide sequence ID" value="NZ_LWQS01000063.1"/>
</dbReference>
<evidence type="ECO:0000256" key="10">
    <source>
        <dbReference type="ARBA" id="ARBA00022989"/>
    </source>
</evidence>
<feature type="domain" description="E3 Ubiquitin ligase MUL1-like" evidence="13">
    <location>
        <begin position="104"/>
        <end position="234"/>
    </location>
</feature>
<organism evidence="14 15">
    <name type="scientific">Chloroflexus islandicus</name>
    <dbReference type="NCBI Taxonomy" id="1707952"/>
    <lineage>
        <taxon>Bacteria</taxon>
        <taxon>Bacillati</taxon>
        <taxon>Chloroflexota</taxon>
        <taxon>Chloroflexia</taxon>
        <taxon>Chloroflexales</taxon>
        <taxon>Chloroflexineae</taxon>
        <taxon>Chloroflexaceae</taxon>
        <taxon>Chloroflexus</taxon>
    </lineage>
</organism>
<feature type="transmembrane region" description="Helical" evidence="12">
    <location>
        <begin position="6"/>
        <end position="26"/>
    </location>
</feature>
<evidence type="ECO:0000259" key="13">
    <source>
        <dbReference type="Pfam" id="PF12483"/>
    </source>
</evidence>
<dbReference type="OrthoDB" id="155425at2"/>
<evidence type="ECO:0000256" key="9">
    <source>
        <dbReference type="ARBA" id="ARBA00022833"/>
    </source>
</evidence>
<evidence type="ECO:0000256" key="5">
    <source>
        <dbReference type="ARBA" id="ARBA00022692"/>
    </source>
</evidence>